<reference evidence="1" key="1">
    <citation type="journal article" date="2020" name="mSystems">
        <title>Genome- and Community-Level Interaction Insights into Carbon Utilization and Element Cycling Functions of Hydrothermarchaeota in Hydrothermal Sediment.</title>
        <authorList>
            <person name="Zhou Z."/>
            <person name="Liu Y."/>
            <person name="Xu W."/>
            <person name="Pan J."/>
            <person name="Luo Z.H."/>
            <person name="Li M."/>
        </authorList>
    </citation>
    <scope>NUCLEOTIDE SEQUENCE [LARGE SCALE GENOMIC DNA]</scope>
    <source>
        <strain evidence="1">SpSt-1257</strain>
    </source>
</reference>
<proteinExistence type="predicted"/>
<organism evidence="1">
    <name type="scientific">Sulfurihydrogenibium azorense</name>
    <dbReference type="NCBI Taxonomy" id="309806"/>
    <lineage>
        <taxon>Bacteria</taxon>
        <taxon>Pseudomonadati</taxon>
        <taxon>Aquificota</taxon>
        <taxon>Aquificia</taxon>
        <taxon>Aquificales</taxon>
        <taxon>Hydrogenothermaceae</taxon>
        <taxon>Sulfurihydrogenibium</taxon>
    </lineage>
</organism>
<protein>
    <submittedName>
        <fullName evidence="1">D,D-heptose 1,7-bisphosphate phosphatase</fullName>
    </submittedName>
</protein>
<dbReference type="AlphaFoldDB" id="A0A831YAA1"/>
<dbReference type="Proteomes" id="UP000885621">
    <property type="component" value="Unassembled WGS sequence"/>
</dbReference>
<comment type="caution">
    <text evidence="1">The sequence shown here is derived from an EMBL/GenBank/DDBJ whole genome shotgun (WGS) entry which is preliminary data.</text>
</comment>
<name>A0A831YAA1_9AQUI</name>
<evidence type="ECO:0000313" key="1">
    <source>
        <dbReference type="EMBL" id="HEV08815.1"/>
    </source>
</evidence>
<feature type="non-terminal residue" evidence="1">
    <location>
        <position position="20"/>
    </location>
</feature>
<dbReference type="EMBL" id="DSFC01000013">
    <property type="protein sequence ID" value="HEV08815.1"/>
    <property type="molecule type" value="Genomic_DNA"/>
</dbReference>
<accession>A0A831YAA1</accession>
<sequence>MKAVFLDRDGVINVDKGYVH</sequence>
<gene>
    <name evidence="1" type="ORF">ENO34_00265</name>
</gene>